<sequence>MLRFTIILCLSSRQLANGPLATHTRKQSFRQSKAALQISRMRSQGQRANFSLQQKLNQEFGELQHTFARGRCSMLRAAEDLMYDRAYRAERRDGRAGQVYRTSKDRAEEMATARQLLHMQESTRQLMKKGRTLRTESFRARKKWNR</sequence>
<proteinExistence type="predicted"/>
<organism evidence="2 3">
    <name type="scientific">Leishmania orientalis</name>
    <dbReference type="NCBI Taxonomy" id="2249476"/>
    <lineage>
        <taxon>Eukaryota</taxon>
        <taxon>Discoba</taxon>
        <taxon>Euglenozoa</taxon>
        <taxon>Kinetoplastea</taxon>
        <taxon>Metakinetoplastina</taxon>
        <taxon>Trypanosomatida</taxon>
        <taxon>Trypanosomatidae</taxon>
        <taxon>Leishmaniinae</taxon>
        <taxon>Leishmania</taxon>
    </lineage>
</organism>
<dbReference type="KEGG" id="loi:92363238"/>
<comment type="caution">
    <text evidence="2">The sequence shown here is derived from an EMBL/GenBank/DDBJ whole genome shotgun (WGS) entry which is preliminary data.</text>
</comment>
<dbReference type="EMBL" id="JAFHLR010000008">
    <property type="protein sequence ID" value="KAG5486481.1"/>
    <property type="molecule type" value="Genomic_DNA"/>
</dbReference>
<feature type="signal peptide" evidence="1">
    <location>
        <begin position="1"/>
        <end position="16"/>
    </location>
</feature>
<accession>A0A836H425</accession>
<name>A0A836H425_9TRYP</name>
<evidence type="ECO:0000256" key="1">
    <source>
        <dbReference type="SAM" id="SignalP"/>
    </source>
</evidence>
<keyword evidence="1" id="KW-0732">Signal</keyword>
<dbReference type="GeneID" id="92363238"/>
<reference evidence="2 3" key="1">
    <citation type="submission" date="2021-02" db="EMBL/GenBank/DDBJ databases">
        <title>Leishmania (Mundinia) orientalis Genome sequencing and assembly.</title>
        <authorList>
            <person name="Almutairi H."/>
            <person name="Gatherer D."/>
        </authorList>
    </citation>
    <scope>NUCLEOTIDE SEQUENCE [LARGE SCALE GENOMIC DNA]</scope>
    <source>
        <strain evidence="2">LSCM4</strain>
    </source>
</reference>
<feature type="chain" id="PRO_5032903823" evidence="1">
    <location>
        <begin position="17"/>
        <end position="146"/>
    </location>
</feature>
<keyword evidence="3" id="KW-1185">Reference proteome</keyword>
<protein>
    <submittedName>
        <fullName evidence="2">Uncharacterized protein</fullName>
    </submittedName>
</protein>
<dbReference type="AlphaFoldDB" id="A0A836H425"/>
<dbReference type="RefSeq" id="XP_067065547.1">
    <property type="nucleotide sequence ID" value="XM_067209304.1"/>
</dbReference>
<evidence type="ECO:0000313" key="2">
    <source>
        <dbReference type="EMBL" id="KAG5486481.1"/>
    </source>
</evidence>
<dbReference type="Proteomes" id="UP000674143">
    <property type="component" value="Chromosome 8"/>
</dbReference>
<dbReference type="SMR" id="A0A836H425"/>
<gene>
    <name evidence="2" type="ORF">LSCM4_07413</name>
</gene>
<evidence type="ECO:0000313" key="3">
    <source>
        <dbReference type="Proteomes" id="UP000674143"/>
    </source>
</evidence>